<sequence length="398" mass="42856">MNLIEPIVAWQAEMTLLRRDIHAHPELGYEEHRTSELIATKLQEWGIPIVRGLGVTGVVGTIRGKAGNSTRAIGLRADMDALPMDEVNTFGHASTIPGRMHGCGHDGHTTMLLSAARHLAQYPDFDGTVYVIFQPAEEGGAGAQRMIDDGLFEQFPMEAVYGMHNWPGMPVGTFGLTPGPIMGSSNEFDITLTGKGAHAAMPNLGVDPVMAAVQIAQSLQTIISRNRNPMEAAVLSVTQIHTGSAYNVVPNDARLCGTVRTFTDETLDLIEQRMGEIVQHTAAALACQAEFSFKRNYPATVNDAKESAFCADVARELVGDANVNANVVPTMGAEDFAFMLRAVPGCYVWVGNGDGGHRENGHGLGPCMLHNGSYDFNDDILPLGASYWVNLARKRLAA</sequence>
<dbReference type="SUPFAM" id="SSF53187">
    <property type="entry name" value="Zn-dependent exopeptidases"/>
    <property type="match status" value="1"/>
</dbReference>
<dbReference type="EC" id="3.5.1.14" evidence="3"/>
<dbReference type="FunFam" id="3.30.70.360:FF:000001">
    <property type="entry name" value="N-acetyldiaminopimelate deacetylase"/>
    <property type="match status" value="1"/>
</dbReference>
<gene>
    <name evidence="3" type="ORF">ANT2_0937</name>
    <name evidence="4" type="ORF">ANT3_0938</name>
</gene>
<name>A0A484R736_9ZZZZ</name>
<dbReference type="Pfam" id="PF01546">
    <property type="entry name" value="Peptidase_M20"/>
    <property type="match status" value="1"/>
</dbReference>
<dbReference type="EMBL" id="CAADIG010000021">
    <property type="protein sequence ID" value="VFR46362.1"/>
    <property type="molecule type" value="Genomic_DNA"/>
</dbReference>
<evidence type="ECO:0000313" key="3">
    <source>
        <dbReference type="EMBL" id="VFR46362.1"/>
    </source>
</evidence>
<evidence type="ECO:0000256" key="1">
    <source>
        <dbReference type="ARBA" id="ARBA00022801"/>
    </source>
</evidence>
<dbReference type="EMBL" id="CAADID010000022">
    <property type="protein sequence ID" value="VFR71521.1"/>
    <property type="molecule type" value="Genomic_DNA"/>
</dbReference>
<dbReference type="Gene3D" id="3.40.630.10">
    <property type="entry name" value="Zn peptidases"/>
    <property type="match status" value="1"/>
</dbReference>
<dbReference type="Gene3D" id="3.30.70.360">
    <property type="match status" value="1"/>
</dbReference>
<reference evidence="3" key="1">
    <citation type="submission" date="2019-03" db="EMBL/GenBank/DDBJ databases">
        <authorList>
            <person name="Danneels B."/>
        </authorList>
    </citation>
    <scope>NUCLEOTIDE SEQUENCE</scope>
</reference>
<dbReference type="AlphaFoldDB" id="A0A484R736"/>
<dbReference type="Pfam" id="PF07687">
    <property type="entry name" value="M20_dimer"/>
    <property type="match status" value="1"/>
</dbReference>
<dbReference type="InterPro" id="IPR036264">
    <property type="entry name" value="Bact_exopeptidase_dim_dom"/>
</dbReference>
<dbReference type="PANTHER" id="PTHR11014">
    <property type="entry name" value="PEPTIDASE M20 FAMILY MEMBER"/>
    <property type="match status" value="1"/>
</dbReference>
<feature type="domain" description="Peptidase M20 dimerisation" evidence="2">
    <location>
        <begin position="187"/>
        <end position="282"/>
    </location>
</feature>
<dbReference type="NCBIfam" id="TIGR01891">
    <property type="entry name" value="amidohydrolases"/>
    <property type="match status" value="1"/>
</dbReference>
<dbReference type="PIRSF" id="PIRSF005962">
    <property type="entry name" value="Pept_M20D_amidohydro"/>
    <property type="match status" value="1"/>
</dbReference>
<dbReference type="CDD" id="cd05666">
    <property type="entry name" value="M20_Acy1-like"/>
    <property type="match status" value="1"/>
</dbReference>
<dbReference type="InterPro" id="IPR017439">
    <property type="entry name" value="Amidohydrolase"/>
</dbReference>
<dbReference type="InterPro" id="IPR002933">
    <property type="entry name" value="Peptidase_M20"/>
</dbReference>
<dbReference type="PANTHER" id="PTHR11014:SF63">
    <property type="entry name" value="METALLOPEPTIDASE, PUTATIVE (AFU_ORTHOLOGUE AFUA_6G09600)-RELATED"/>
    <property type="match status" value="1"/>
</dbReference>
<evidence type="ECO:0000259" key="2">
    <source>
        <dbReference type="Pfam" id="PF07687"/>
    </source>
</evidence>
<dbReference type="SUPFAM" id="SSF55031">
    <property type="entry name" value="Bacterial exopeptidase dimerisation domain"/>
    <property type="match status" value="1"/>
</dbReference>
<dbReference type="GO" id="GO:0004046">
    <property type="term" value="F:aminoacylase activity"/>
    <property type="evidence" value="ECO:0007669"/>
    <property type="project" value="UniProtKB-EC"/>
</dbReference>
<dbReference type="InterPro" id="IPR011650">
    <property type="entry name" value="Peptidase_M20_dimer"/>
</dbReference>
<protein>
    <submittedName>
        <fullName evidence="3">N-acyl-L-amino acid amidohydrolase</fullName>
        <ecNumber evidence="3">3.5.1.14</ecNumber>
    </submittedName>
</protein>
<accession>A0A484R736</accession>
<evidence type="ECO:0000313" key="4">
    <source>
        <dbReference type="EMBL" id="VFR71521.1"/>
    </source>
</evidence>
<keyword evidence="1 3" id="KW-0378">Hydrolase</keyword>
<proteinExistence type="predicted"/>
<organism evidence="3">
    <name type="scientific">plant metagenome</name>
    <dbReference type="NCBI Taxonomy" id="1297885"/>
    <lineage>
        <taxon>unclassified sequences</taxon>
        <taxon>metagenomes</taxon>
        <taxon>organismal metagenomes</taxon>
    </lineage>
</organism>